<keyword evidence="10" id="KW-1185">Reference proteome</keyword>
<dbReference type="OrthoDB" id="2644341at2"/>
<evidence type="ECO:0000256" key="5">
    <source>
        <dbReference type="ARBA" id="ARBA00023136"/>
    </source>
</evidence>
<keyword evidence="7" id="KW-0449">Lipoprotein</keyword>
<organism evidence="9 10">
    <name type="scientific">Herbidospora galbida</name>
    <dbReference type="NCBI Taxonomy" id="2575442"/>
    <lineage>
        <taxon>Bacteria</taxon>
        <taxon>Bacillati</taxon>
        <taxon>Actinomycetota</taxon>
        <taxon>Actinomycetes</taxon>
        <taxon>Streptosporangiales</taxon>
        <taxon>Streptosporangiaceae</taxon>
        <taxon>Herbidospora</taxon>
    </lineage>
</organism>
<dbReference type="RefSeq" id="WP_137249720.1">
    <property type="nucleotide sequence ID" value="NZ_SZQA01000028.1"/>
</dbReference>
<evidence type="ECO:0000256" key="2">
    <source>
        <dbReference type="ARBA" id="ARBA00022448"/>
    </source>
</evidence>
<dbReference type="GO" id="GO:0055085">
    <property type="term" value="P:transmembrane transport"/>
    <property type="evidence" value="ECO:0007669"/>
    <property type="project" value="InterPro"/>
</dbReference>
<evidence type="ECO:0000256" key="4">
    <source>
        <dbReference type="ARBA" id="ARBA00022729"/>
    </source>
</evidence>
<dbReference type="CDD" id="cd13585">
    <property type="entry name" value="PBP2_TMBP_like"/>
    <property type="match status" value="1"/>
</dbReference>
<evidence type="ECO:0000256" key="6">
    <source>
        <dbReference type="ARBA" id="ARBA00023139"/>
    </source>
</evidence>
<dbReference type="InterPro" id="IPR006059">
    <property type="entry name" value="SBP"/>
</dbReference>
<keyword evidence="2" id="KW-0813">Transport</keyword>
<sequence length="417" mass="44542">MAGSARVVAATLITALLATACSQGSATRTEEPAAGGKVTLRYFTFSAAPDHVKDLDTIVAAFEKENPTVDVQVETAPYDQYFTKLQTSLAGQTAPDTFELNYENFVTYAGAGSLLDLGAAGGDTDTSGYATESLNAFKHEGKQFALPASFSTVVLLYNKDLFEKAGVPLPTADWTWKDEQAAAEKLTADGVFGDFQPVTFFEFYKALKQAGGEFMAGGKSTFNSPEGVKAAKWLVDKVGKTMPTEAEIGGTADYDTNLFKSGKLAMWHNGIWQFAGLKDVPFQWDVVVEPGDAQKASAVFHNSVAASATTKHPREAYAWAKFLSSSNVAATTRIASSWELPPVSDQAVLQGYLKDPVPANRQAVFDSLKSIALPPVIARQQEMQDAVTQELTEAAAGRKSVEEALTEAASKVDALLG</sequence>
<keyword evidence="5" id="KW-0472">Membrane</keyword>
<evidence type="ECO:0000256" key="7">
    <source>
        <dbReference type="ARBA" id="ARBA00023288"/>
    </source>
</evidence>
<feature type="chain" id="PRO_5038361903" evidence="8">
    <location>
        <begin position="21"/>
        <end position="417"/>
    </location>
</feature>
<dbReference type="AlphaFoldDB" id="A0A4U3MCN4"/>
<protein>
    <submittedName>
        <fullName evidence="9">Sugar ABC transporter substrate-binding protein</fullName>
    </submittedName>
</protein>
<dbReference type="EMBL" id="SZQA01000028">
    <property type="protein sequence ID" value="TKK85386.1"/>
    <property type="molecule type" value="Genomic_DNA"/>
</dbReference>
<dbReference type="PANTHER" id="PTHR43649">
    <property type="entry name" value="ARABINOSE-BINDING PROTEIN-RELATED"/>
    <property type="match status" value="1"/>
</dbReference>
<keyword evidence="6" id="KW-0564">Palmitate</keyword>
<reference evidence="9 10" key="1">
    <citation type="submission" date="2019-04" db="EMBL/GenBank/DDBJ databases">
        <title>Herbidospora sp. NEAU-GS14.nov., a novel actinomycete isolated from soil.</title>
        <authorList>
            <person name="Han L."/>
        </authorList>
    </citation>
    <scope>NUCLEOTIDE SEQUENCE [LARGE SCALE GENOMIC DNA]</scope>
    <source>
        <strain evidence="9 10">NEAU-GS14</strain>
    </source>
</reference>
<evidence type="ECO:0000256" key="1">
    <source>
        <dbReference type="ARBA" id="ARBA00008520"/>
    </source>
</evidence>
<dbReference type="InterPro" id="IPR006061">
    <property type="entry name" value="SBP_1_CS"/>
</dbReference>
<dbReference type="Pfam" id="PF13416">
    <property type="entry name" value="SBP_bac_8"/>
    <property type="match status" value="1"/>
</dbReference>
<proteinExistence type="inferred from homology"/>
<dbReference type="PROSITE" id="PS01037">
    <property type="entry name" value="SBP_BACTERIAL_1"/>
    <property type="match status" value="1"/>
</dbReference>
<dbReference type="PROSITE" id="PS51257">
    <property type="entry name" value="PROKAR_LIPOPROTEIN"/>
    <property type="match status" value="1"/>
</dbReference>
<dbReference type="InterPro" id="IPR050490">
    <property type="entry name" value="Bact_solute-bd_prot1"/>
</dbReference>
<accession>A0A4U3MCN4</accession>
<dbReference type="PANTHER" id="PTHR43649:SF33">
    <property type="entry name" value="POLYGALACTURONAN_RHAMNOGALACTURONAN-BINDING PROTEIN YTCQ"/>
    <property type="match status" value="1"/>
</dbReference>
<evidence type="ECO:0000313" key="9">
    <source>
        <dbReference type="EMBL" id="TKK85386.1"/>
    </source>
</evidence>
<comment type="caution">
    <text evidence="9">The sequence shown here is derived from an EMBL/GenBank/DDBJ whole genome shotgun (WGS) entry which is preliminary data.</text>
</comment>
<name>A0A4U3MCN4_9ACTN</name>
<dbReference type="SUPFAM" id="SSF53850">
    <property type="entry name" value="Periplasmic binding protein-like II"/>
    <property type="match status" value="1"/>
</dbReference>
<feature type="signal peptide" evidence="8">
    <location>
        <begin position="1"/>
        <end position="20"/>
    </location>
</feature>
<evidence type="ECO:0000313" key="10">
    <source>
        <dbReference type="Proteomes" id="UP000308705"/>
    </source>
</evidence>
<evidence type="ECO:0000256" key="8">
    <source>
        <dbReference type="SAM" id="SignalP"/>
    </source>
</evidence>
<keyword evidence="4 8" id="KW-0732">Signal</keyword>
<comment type="similarity">
    <text evidence="1">Belongs to the bacterial solute-binding protein 1 family.</text>
</comment>
<dbReference type="Gene3D" id="3.40.190.10">
    <property type="entry name" value="Periplasmic binding protein-like II"/>
    <property type="match status" value="1"/>
</dbReference>
<dbReference type="Proteomes" id="UP000308705">
    <property type="component" value="Unassembled WGS sequence"/>
</dbReference>
<evidence type="ECO:0000256" key="3">
    <source>
        <dbReference type="ARBA" id="ARBA00022475"/>
    </source>
</evidence>
<keyword evidence="3" id="KW-1003">Cell membrane</keyword>
<gene>
    <name evidence="9" type="ORF">FDA94_26140</name>
</gene>